<dbReference type="Proteomes" id="UP000654918">
    <property type="component" value="Unassembled WGS sequence"/>
</dbReference>
<organism evidence="1 2">
    <name type="scientific">Colletotrichum plurivorum</name>
    <dbReference type="NCBI Taxonomy" id="2175906"/>
    <lineage>
        <taxon>Eukaryota</taxon>
        <taxon>Fungi</taxon>
        <taxon>Dikarya</taxon>
        <taxon>Ascomycota</taxon>
        <taxon>Pezizomycotina</taxon>
        <taxon>Sordariomycetes</taxon>
        <taxon>Hypocreomycetidae</taxon>
        <taxon>Glomerellales</taxon>
        <taxon>Glomerellaceae</taxon>
        <taxon>Colletotrichum</taxon>
        <taxon>Colletotrichum orchidearum species complex</taxon>
    </lineage>
</organism>
<dbReference type="GO" id="GO:0004527">
    <property type="term" value="F:exonuclease activity"/>
    <property type="evidence" value="ECO:0007669"/>
    <property type="project" value="UniProtKB-KW"/>
</dbReference>
<keyword evidence="1" id="KW-0378">Hydrolase</keyword>
<keyword evidence="1" id="KW-0347">Helicase</keyword>
<protein>
    <submittedName>
        <fullName evidence="1">3 -5 exonuclease helicase</fullName>
    </submittedName>
</protein>
<evidence type="ECO:0000313" key="1">
    <source>
        <dbReference type="EMBL" id="KAF6837848.1"/>
    </source>
</evidence>
<sequence>MERVCQYFLEDKVLGFDLEWSPLGPPLHPSPSSVDHTAALET</sequence>
<reference evidence="1" key="1">
    <citation type="journal article" date="2020" name="Phytopathology">
        <title>Genome Sequence Resources of Colletotrichum truncatum, C. plurivorum, C. musicola, and C. sojae: Four Species Pathogenic to Soybean (Glycine max).</title>
        <authorList>
            <person name="Rogerio F."/>
            <person name="Boufleur T.R."/>
            <person name="Ciampi-Guillardi M."/>
            <person name="Sukno S.A."/>
            <person name="Thon M.R."/>
            <person name="Massola Junior N.S."/>
            <person name="Baroncelli R."/>
        </authorList>
    </citation>
    <scope>NUCLEOTIDE SEQUENCE</scope>
    <source>
        <strain evidence="1">LFN00145</strain>
    </source>
</reference>
<gene>
    <name evidence="1" type="ORF">CPLU01_02734</name>
</gene>
<keyword evidence="1" id="KW-0269">Exonuclease</keyword>
<evidence type="ECO:0000313" key="2">
    <source>
        <dbReference type="Proteomes" id="UP000654918"/>
    </source>
</evidence>
<keyword evidence="1" id="KW-0547">Nucleotide-binding</keyword>
<keyword evidence="2" id="KW-1185">Reference proteome</keyword>
<accession>A0A8H6KVD9</accession>
<dbReference type="AlphaFoldDB" id="A0A8H6KVD9"/>
<name>A0A8H6KVD9_9PEZI</name>
<dbReference type="GO" id="GO:0004386">
    <property type="term" value="F:helicase activity"/>
    <property type="evidence" value="ECO:0007669"/>
    <property type="project" value="UniProtKB-KW"/>
</dbReference>
<comment type="caution">
    <text evidence="1">The sequence shown here is derived from an EMBL/GenBank/DDBJ whole genome shotgun (WGS) entry which is preliminary data.</text>
</comment>
<keyword evidence="1" id="KW-0540">Nuclease</keyword>
<dbReference type="EMBL" id="WIGO01000022">
    <property type="protein sequence ID" value="KAF6837848.1"/>
    <property type="molecule type" value="Genomic_DNA"/>
</dbReference>
<proteinExistence type="predicted"/>
<keyword evidence="1" id="KW-0067">ATP-binding</keyword>